<gene>
    <name evidence="5" type="ORF">EJ08DRAFT_684557</name>
</gene>
<dbReference type="Proteomes" id="UP000800235">
    <property type="component" value="Unassembled WGS sequence"/>
</dbReference>
<name>A0A9P4U5D5_9PEZI</name>
<sequence length="462" mass="50310">MKFLALSALIFLRWTIAAPLQTNSTNPIIDLGIGVYKGLHNSSTRVNIFYGIRYAPAPKGDLRWRPPQNDEEVRYISRGEIIDATKPGPKCIQGTPAWQQETLVHTKERNALASEDCLLLDISTPSNILPGTTLPVIVQIHGGGFTLGGVETRPAQALMRRANNSLIYVSIQYRLGALGFLSSKALRADGSANVGLLDQRAALTWVQSHISGFGGDPDRVTIFGGSAGGGSVTAQMMLYGGSPGLDKPPFSAAIAEYPWWQPFHADAILEAQYEQLLQAAGCADLACLRNISEPALASAAQKTFELGYNRNAPLYGYGDYCYGPSVDGDIIRDLPSREFKRGAFSSVPLLINRDAFEGVSFSNKSEVTLEQEMTGLRSLFPNADEKFFAALFDLYPVAEFNSTLWHRQTLFGDFIINCPTQWIADAVVLLGKPVYKMVFEAGDGQHGATSPFLFDGSPLCEL</sequence>
<dbReference type="EMBL" id="MU007009">
    <property type="protein sequence ID" value="KAF2436882.1"/>
    <property type="molecule type" value="Genomic_DNA"/>
</dbReference>
<accession>A0A9P4U5D5</accession>
<feature type="domain" description="Carboxylesterase type B" evidence="4">
    <location>
        <begin position="33"/>
        <end position="442"/>
    </location>
</feature>
<feature type="chain" id="PRO_5040537963" description="Carboxylic ester hydrolase" evidence="3">
    <location>
        <begin position="18"/>
        <end position="462"/>
    </location>
</feature>
<dbReference type="InterPro" id="IPR029058">
    <property type="entry name" value="AB_hydrolase_fold"/>
</dbReference>
<comment type="similarity">
    <text evidence="1 3">Belongs to the type-B carboxylesterase/lipase family.</text>
</comment>
<evidence type="ECO:0000259" key="4">
    <source>
        <dbReference type="Pfam" id="PF00135"/>
    </source>
</evidence>
<evidence type="ECO:0000313" key="6">
    <source>
        <dbReference type="Proteomes" id="UP000800235"/>
    </source>
</evidence>
<dbReference type="OrthoDB" id="408631at2759"/>
<evidence type="ECO:0000256" key="2">
    <source>
        <dbReference type="ARBA" id="ARBA00022801"/>
    </source>
</evidence>
<keyword evidence="3" id="KW-0732">Signal</keyword>
<dbReference type="InterPro" id="IPR050309">
    <property type="entry name" value="Type-B_Carboxylest/Lipase"/>
</dbReference>
<dbReference type="SUPFAM" id="SSF53474">
    <property type="entry name" value="alpha/beta-Hydrolases"/>
    <property type="match status" value="1"/>
</dbReference>
<keyword evidence="6" id="KW-1185">Reference proteome</keyword>
<evidence type="ECO:0000256" key="3">
    <source>
        <dbReference type="RuleBase" id="RU361235"/>
    </source>
</evidence>
<comment type="caution">
    <text evidence="5">The sequence shown here is derived from an EMBL/GenBank/DDBJ whole genome shotgun (WGS) entry which is preliminary data.</text>
</comment>
<dbReference type="InterPro" id="IPR002018">
    <property type="entry name" value="CarbesteraseB"/>
</dbReference>
<evidence type="ECO:0000313" key="5">
    <source>
        <dbReference type="EMBL" id="KAF2436882.1"/>
    </source>
</evidence>
<evidence type="ECO:0000256" key="1">
    <source>
        <dbReference type="ARBA" id="ARBA00005964"/>
    </source>
</evidence>
<protein>
    <recommendedName>
        <fullName evidence="3">Carboxylic ester hydrolase</fullName>
        <ecNumber evidence="3">3.1.1.-</ecNumber>
    </recommendedName>
</protein>
<dbReference type="GO" id="GO:0016787">
    <property type="term" value="F:hydrolase activity"/>
    <property type="evidence" value="ECO:0007669"/>
    <property type="project" value="UniProtKB-KW"/>
</dbReference>
<dbReference type="PROSITE" id="PS00122">
    <property type="entry name" value="CARBOXYLESTERASE_B_1"/>
    <property type="match status" value="1"/>
</dbReference>
<proteinExistence type="inferred from homology"/>
<dbReference type="AlphaFoldDB" id="A0A9P4U5D5"/>
<dbReference type="InterPro" id="IPR019826">
    <property type="entry name" value="Carboxylesterase_B_AS"/>
</dbReference>
<dbReference type="Gene3D" id="3.40.50.1820">
    <property type="entry name" value="alpha/beta hydrolase"/>
    <property type="match status" value="1"/>
</dbReference>
<feature type="signal peptide" evidence="3">
    <location>
        <begin position="1"/>
        <end position="17"/>
    </location>
</feature>
<dbReference type="EC" id="3.1.1.-" evidence="3"/>
<keyword evidence="2 3" id="KW-0378">Hydrolase</keyword>
<dbReference type="PANTHER" id="PTHR11559">
    <property type="entry name" value="CARBOXYLESTERASE"/>
    <property type="match status" value="1"/>
</dbReference>
<reference evidence="5" key="1">
    <citation type="journal article" date="2020" name="Stud. Mycol.">
        <title>101 Dothideomycetes genomes: a test case for predicting lifestyles and emergence of pathogens.</title>
        <authorList>
            <person name="Haridas S."/>
            <person name="Albert R."/>
            <person name="Binder M."/>
            <person name="Bloem J."/>
            <person name="Labutti K."/>
            <person name="Salamov A."/>
            <person name="Andreopoulos B."/>
            <person name="Baker S."/>
            <person name="Barry K."/>
            <person name="Bills G."/>
            <person name="Bluhm B."/>
            <person name="Cannon C."/>
            <person name="Castanera R."/>
            <person name="Culley D."/>
            <person name="Daum C."/>
            <person name="Ezra D."/>
            <person name="Gonzalez J."/>
            <person name="Henrissat B."/>
            <person name="Kuo A."/>
            <person name="Liang C."/>
            <person name="Lipzen A."/>
            <person name="Lutzoni F."/>
            <person name="Magnuson J."/>
            <person name="Mondo S."/>
            <person name="Nolan M."/>
            <person name="Ohm R."/>
            <person name="Pangilinan J."/>
            <person name="Park H.-J."/>
            <person name="Ramirez L."/>
            <person name="Alfaro M."/>
            <person name="Sun H."/>
            <person name="Tritt A."/>
            <person name="Yoshinaga Y."/>
            <person name="Zwiers L.-H."/>
            <person name="Turgeon B."/>
            <person name="Goodwin S."/>
            <person name="Spatafora J."/>
            <person name="Crous P."/>
            <person name="Grigoriev I."/>
        </authorList>
    </citation>
    <scope>NUCLEOTIDE SEQUENCE</scope>
    <source>
        <strain evidence="5">CBS 130266</strain>
    </source>
</reference>
<dbReference type="Pfam" id="PF00135">
    <property type="entry name" value="COesterase"/>
    <property type="match status" value="1"/>
</dbReference>
<organism evidence="5 6">
    <name type="scientific">Tothia fuscella</name>
    <dbReference type="NCBI Taxonomy" id="1048955"/>
    <lineage>
        <taxon>Eukaryota</taxon>
        <taxon>Fungi</taxon>
        <taxon>Dikarya</taxon>
        <taxon>Ascomycota</taxon>
        <taxon>Pezizomycotina</taxon>
        <taxon>Dothideomycetes</taxon>
        <taxon>Pleosporomycetidae</taxon>
        <taxon>Venturiales</taxon>
        <taxon>Cylindrosympodiaceae</taxon>
        <taxon>Tothia</taxon>
    </lineage>
</organism>